<dbReference type="AlphaFoldDB" id="A0A7C9M7R4"/>
<keyword evidence="2" id="KW-0378">Hydrolase</keyword>
<dbReference type="SUPFAM" id="SSF49464">
    <property type="entry name" value="Carboxypeptidase regulatory domain-like"/>
    <property type="match status" value="1"/>
</dbReference>
<evidence type="ECO:0000313" key="3">
    <source>
        <dbReference type="Proteomes" id="UP000483286"/>
    </source>
</evidence>
<dbReference type="RefSeq" id="WP_157458516.1">
    <property type="nucleotide sequence ID" value="NZ_WQLB01000006.1"/>
</dbReference>
<accession>A0A7C9M7R4</accession>
<protein>
    <submittedName>
        <fullName evidence="2">Carboxypeptidase regulatory-like domain-containing protein</fullName>
    </submittedName>
</protein>
<gene>
    <name evidence="2" type="ORF">GO986_06760</name>
</gene>
<evidence type="ECO:0000256" key="1">
    <source>
        <dbReference type="SAM" id="SignalP"/>
    </source>
</evidence>
<name>A0A7C9M7R4_9DEIO</name>
<evidence type="ECO:0000313" key="2">
    <source>
        <dbReference type="EMBL" id="MVN86463.1"/>
    </source>
</evidence>
<organism evidence="2 3">
    <name type="scientific">Deinococcus arboris</name>
    <dbReference type="NCBI Taxonomy" id="2682977"/>
    <lineage>
        <taxon>Bacteria</taxon>
        <taxon>Thermotogati</taxon>
        <taxon>Deinococcota</taxon>
        <taxon>Deinococci</taxon>
        <taxon>Deinococcales</taxon>
        <taxon>Deinococcaceae</taxon>
        <taxon>Deinococcus</taxon>
    </lineage>
</organism>
<dbReference type="GO" id="GO:0004180">
    <property type="term" value="F:carboxypeptidase activity"/>
    <property type="evidence" value="ECO:0007669"/>
    <property type="project" value="UniProtKB-KW"/>
</dbReference>
<sequence>MHTTRLLLMALALITLPACGGPGTATPGPAEPVPGPTQPAPQVQQPYVMSGVVRDAAGQPLAGVEVWADNTVYFDMNVVGTTDAGGRYALDLPHNVGTWRAGAKISRPWNGQTFTFTVYPDDRSAFQATTGAVRDFVWRIQGEYDGGVLGHPVNVYFGGGELDWDSLELIFTPQGPLIDDSTAALFNRTLWGGKVTDVPVDTYSVSATHAPEGTRAAVDVRAERDSLNTPPPQQARAAKTHYGARMNLSVRGQ</sequence>
<feature type="signal peptide" evidence="1">
    <location>
        <begin position="1"/>
        <end position="20"/>
    </location>
</feature>
<dbReference type="Proteomes" id="UP000483286">
    <property type="component" value="Unassembled WGS sequence"/>
</dbReference>
<dbReference type="InterPro" id="IPR008969">
    <property type="entry name" value="CarboxyPept-like_regulatory"/>
</dbReference>
<feature type="chain" id="PRO_5029017980" evidence="1">
    <location>
        <begin position="21"/>
        <end position="253"/>
    </location>
</feature>
<keyword evidence="1" id="KW-0732">Signal</keyword>
<dbReference type="Gene3D" id="2.60.40.1120">
    <property type="entry name" value="Carboxypeptidase-like, regulatory domain"/>
    <property type="match status" value="1"/>
</dbReference>
<comment type="caution">
    <text evidence="2">The sequence shown here is derived from an EMBL/GenBank/DDBJ whole genome shotgun (WGS) entry which is preliminary data.</text>
</comment>
<proteinExistence type="predicted"/>
<dbReference type="EMBL" id="WQLB01000006">
    <property type="protein sequence ID" value="MVN86463.1"/>
    <property type="molecule type" value="Genomic_DNA"/>
</dbReference>
<keyword evidence="2" id="KW-0645">Protease</keyword>
<reference evidence="2 3" key="1">
    <citation type="submission" date="2019-12" db="EMBL/GenBank/DDBJ databases">
        <title>Deinococcus sp. HMF7620 Genome sequencing and assembly.</title>
        <authorList>
            <person name="Kang H."/>
            <person name="Kim H."/>
            <person name="Joh K."/>
        </authorList>
    </citation>
    <scope>NUCLEOTIDE SEQUENCE [LARGE SCALE GENOMIC DNA]</scope>
    <source>
        <strain evidence="2 3">HMF7620</strain>
    </source>
</reference>
<keyword evidence="2" id="KW-0121">Carboxypeptidase</keyword>
<keyword evidence="3" id="KW-1185">Reference proteome</keyword>